<dbReference type="EMBL" id="KN833715">
    <property type="protein sequence ID" value="KIK24492.1"/>
    <property type="molecule type" value="Genomic_DNA"/>
</dbReference>
<evidence type="ECO:0000313" key="2">
    <source>
        <dbReference type="EMBL" id="KIK24492.1"/>
    </source>
</evidence>
<accession>A0A0C9ZQD4</accession>
<sequence>MQRLCDEVIALIIYELEDPTALTLVCNRFHQVSRDPYVRAHYFLTRYGRINAMFWALGRGKLLNEVVIDILFNSGAHVSRYLLQVAIHHFYRGNSHFIKTPWVRSISPSVFSYFQKVAAEMFDNEVPVGKHEDDGSKFHAFLKDGRHSLQMREKHWEEIRDLFQRYKFIPFSIKDPLMCQLPTALAFEPRLLPYAEANGFRMETKYRDFVFRKMFEKPPLNTADRSEEIVCRVRELKRLDPRMFVSRTVAAEVCMEAKHNESAYRALKILDRSGDLLFPLPVLVTDLIKLFVKSRAITSPPTTNTLRQLYSDFPTGDLTVRTVMLLTVFLFDGLPQPSSPLVSAKSKLQNLNLLPVTRQDLLVMLTNPFIEKPQHILDYAREEMAMSLKAINELIREVVVMCLGVGSKGKTLKSLTEQCGLKEFIAEAAVRRYTLSVADLPPLEDEQACAAYEAPLCPDYNNTKASRGGPSTGSTYQRSFNGPSNAEQLGANEAPGTSSAVEPAPENYDLHMEDAIEDDTMSNADDAELGTIGQDTLSTMIRQDEMTPIRSRRRSYYYNMYNHDVQAKLNYPVEFWQVGKWVKDTYPPDSPIMAVFFTHAIINNNSTLLHHYLPTPGPDSSARVPITLKHFKLLAHLGRAPNFCLYHEIELGAEFYFSEEDYLSKQTPVVGTRQHGKHRTKDVKKETSPATVSPSLCQADPSSSTPPRTSRKRPRRSTVVVVTSYVIPDSDDEAIVESDDENAMLTLMTMQAKKRRVESNLQRWIKHLSALLTEEQRKYKEKRRRLERITPPDSKLRVNKTEFHKSLATHLRSLRRVDHDKRKQLYGSDAPEEDYSDDEDDEYRFQKSRSSKRRRSNITS</sequence>
<feature type="region of interest" description="Disordered" evidence="1">
    <location>
        <begin position="668"/>
        <end position="716"/>
    </location>
</feature>
<proteinExistence type="predicted"/>
<dbReference type="AlphaFoldDB" id="A0A0C9ZQD4"/>
<keyword evidence="3" id="KW-1185">Reference proteome</keyword>
<dbReference type="OrthoDB" id="270318at2759"/>
<dbReference type="HOGENOM" id="CLU_021749_0_0_1"/>
<dbReference type="Proteomes" id="UP000054018">
    <property type="component" value="Unassembled WGS sequence"/>
</dbReference>
<feature type="compositionally biased region" description="Polar residues" evidence="1">
    <location>
        <begin position="472"/>
        <end position="487"/>
    </location>
</feature>
<feature type="compositionally biased region" description="Acidic residues" evidence="1">
    <location>
        <begin position="830"/>
        <end position="842"/>
    </location>
</feature>
<gene>
    <name evidence="2" type="ORF">PISMIDRAFT_678101</name>
</gene>
<reference evidence="3" key="2">
    <citation type="submission" date="2015-01" db="EMBL/GenBank/DDBJ databases">
        <title>Evolutionary Origins and Diversification of the Mycorrhizal Mutualists.</title>
        <authorList>
            <consortium name="DOE Joint Genome Institute"/>
            <consortium name="Mycorrhizal Genomics Consortium"/>
            <person name="Kohler A."/>
            <person name="Kuo A."/>
            <person name="Nagy L.G."/>
            <person name="Floudas D."/>
            <person name="Copeland A."/>
            <person name="Barry K.W."/>
            <person name="Cichocki N."/>
            <person name="Veneault-Fourrey C."/>
            <person name="LaButti K."/>
            <person name="Lindquist E.A."/>
            <person name="Lipzen A."/>
            <person name="Lundell T."/>
            <person name="Morin E."/>
            <person name="Murat C."/>
            <person name="Riley R."/>
            <person name="Ohm R."/>
            <person name="Sun H."/>
            <person name="Tunlid A."/>
            <person name="Henrissat B."/>
            <person name="Grigoriev I.V."/>
            <person name="Hibbett D.S."/>
            <person name="Martin F."/>
        </authorList>
    </citation>
    <scope>NUCLEOTIDE SEQUENCE [LARGE SCALE GENOMIC DNA]</scope>
    <source>
        <strain evidence="3">441</strain>
    </source>
</reference>
<evidence type="ECO:0000313" key="3">
    <source>
        <dbReference type="Proteomes" id="UP000054018"/>
    </source>
</evidence>
<protein>
    <submittedName>
        <fullName evidence="2">Uncharacterized protein</fullName>
    </submittedName>
</protein>
<reference evidence="2 3" key="1">
    <citation type="submission" date="2014-04" db="EMBL/GenBank/DDBJ databases">
        <authorList>
            <consortium name="DOE Joint Genome Institute"/>
            <person name="Kuo A."/>
            <person name="Kohler A."/>
            <person name="Costa M.D."/>
            <person name="Nagy L.G."/>
            <person name="Floudas D."/>
            <person name="Copeland A."/>
            <person name="Barry K.W."/>
            <person name="Cichocki N."/>
            <person name="Veneault-Fourrey C."/>
            <person name="LaButti K."/>
            <person name="Lindquist E.A."/>
            <person name="Lipzen A."/>
            <person name="Lundell T."/>
            <person name="Morin E."/>
            <person name="Murat C."/>
            <person name="Sun H."/>
            <person name="Tunlid A."/>
            <person name="Henrissat B."/>
            <person name="Grigoriev I.V."/>
            <person name="Hibbett D.S."/>
            <person name="Martin F."/>
            <person name="Nordberg H.P."/>
            <person name="Cantor M.N."/>
            <person name="Hua S.X."/>
        </authorList>
    </citation>
    <scope>NUCLEOTIDE SEQUENCE [LARGE SCALE GENOMIC DNA]</scope>
    <source>
        <strain evidence="2 3">441</strain>
    </source>
</reference>
<feature type="region of interest" description="Disordered" evidence="1">
    <location>
        <begin position="818"/>
        <end position="860"/>
    </location>
</feature>
<name>A0A0C9ZQD4_9AGAM</name>
<feature type="region of interest" description="Disordered" evidence="1">
    <location>
        <begin position="460"/>
        <end position="504"/>
    </location>
</feature>
<dbReference type="STRING" id="765257.A0A0C9ZQD4"/>
<evidence type="ECO:0000256" key="1">
    <source>
        <dbReference type="SAM" id="MobiDB-lite"/>
    </source>
</evidence>
<organism evidence="2 3">
    <name type="scientific">Pisolithus microcarpus 441</name>
    <dbReference type="NCBI Taxonomy" id="765257"/>
    <lineage>
        <taxon>Eukaryota</taxon>
        <taxon>Fungi</taxon>
        <taxon>Dikarya</taxon>
        <taxon>Basidiomycota</taxon>
        <taxon>Agaricomycotina</taxon>
        <taxon>Agaricomycetes</taxon>
        <taxon>Agaricomycetidae</taxon>
        <taxon>Boletales</taxon>
        <taxon>Sclerodermatineae</taxon>
        <taxon>Pisolithaceae</taxon>
        <taxon>Pisolithus</taxon>
    </lineage>
</organism>
<feature type="compositionally biased region" description="Basic residues" evidence="1">
    <location>
        <begin position="846"/>
        <end position="860"/>
    </location>
</feature>